<feature type="transmembrane region" description="Helical" evidence="8">
    <location>
        <begin position="107"/>
        <end position="131"/>
    </location>
</feature>
<dbReference type="PANTHER" id="PTHR43047:SF72">
    <property type="entry name" value="OSMOSENSING HISTIDINE PROTEIN KINASE SLN1"/>
    <property type="match status" value="1"/>
</dbReference>
<dbReference type="RefSeq" id="WP_341626857.1">
    <property type="nucleotide sequence ID" value="NZ_JBAKBA010000004.1"/>
</dbReference>
<dbReference type="Proteomes" id="UP001366060">
    <property type="component" value="Unassembled WGS sequence"/>
</dbReference>
<keyword evidence="4" id="KW-0808">Transferase</keyword>
<dbReference type="SMART" id="SM00388">
    <property type="entry name" value="HisKA"/>
    <property type="match status" value="1"/>
</dbReference>
<dbReference type="CDD" id="cd00082">
    <property type="entry name" value="HisKA"/>
    <property type="match status" value="1"/>
</dbReference>
<dbReference type="PANTHER" id="PTHR43047">
    <property type="entry name" value="TWO-COMPONENT HISTIDINE PROTEIN KINASE"/>
    <property type="match status" value="1"/>
</dbReference>
<dbReference type="PROSITE" id="PS50110">
    <property type="entry name" value="RESPONSE_REGULATORY"/>
    <property type="match status" value="1"/>
</dbReference>
<dbReference type="Gene3D" id="1.10.287.130">
    <property type="match status" value="1"/>
</dbReference>
<keyword evidence="11" id="KW-0067">ATP-binding</keyword>
<dbReference type="SMART" id="SM00387">
    <property type="entry name" value="HATPase_c"/>
    <property type="match status" value="1"/>
</dbReference>
<dbReference type="InterPro" id="IPR003594">
    <property type="entry name" value="HATPase_dom"/>
</dbReference>
<comment type="caution">
    <text evidence="11">The sequence shown here is derived from an EMBL/GenBank/DDBJ whole genome shotgun (WGS) entry which is preliminary data.</text>
</comment>
<feature type="transmembrane region" description="Helical" evidence="8">
    <location>
        <begin position="456"/>
        <end position="476"/>
    </location>
</feature>
<dbReference type="SUPFAM" id="SSF47384">
    <property type="entry name" value="Homodimeric domain of signal transducing histidine kinase"/>
    <property type="match status" value="1"/>
</dbReference>
<dbReference type="SMART" id="SM00448">
    <property type="entry name" value="REC"/>
    <property type="match status" value="1"/>
</dbReference>
<keyword evidence="12" id="KW-1185">Reference proteome</keyword>
<dbReference type="PRINTS" id="PR00344">
    <property type="entry name" value="BCTRLSENSOR"/>
</dbReference>
<dbReference type="InterPro" id="IPR036097">
    <property type="entry name" value="HisK_dim/P_sf"/>
</dbReference>
<feature type="transmembrane region" description="Helical" evidence="8">
    <location>
        <begin position="427"/>
        <end position="450"/>
    </location>
</feature>
<dbReference type="Pfam" id="PF00072">
    <property type="entry name" value="Response_reg"/>
    <property type="match status" value="1"/>
</dbReference>
<feature type="transmembrane region" description="Helical" evidence="8">
    <location>
        <begin position="43"/>
        <end position="67"/>
    </location>
</feature>
<evidence type="ECO:0000256" key="2">
    <source>
        <dbReference type="ARBA" id="ARBA00012438"/>
    </source>
</evidence>
<evidence type="ECO:0000256" key="4">
    <source>
        <dbReference type="ARBA" id="ARBA00022679"/>
    </source>
</evidence>
<evidence type="ECO:0000256" key="1">
    <source>
        <dbReference type="ARBA" id="ARBA00000085"/>
    </source>
</evidence>
<feature type="domain" description="Response regulatory" evidence="10">
    <location>
        <begin position="918"/>
        <end position="1032"/>
    </location>
</feature>
<evidence type="ECO:0000256" key="3">
    <source>
        <dbReference type="ARBA" id="ARBA00022553"/>
    </source>
</evidence>
<dbReference type="InterPro" id="IPR036890">
    <property type="entry name" value="HATPase_C_sf"/>
</dbReference>
<dbReference type="Gene3D" id="3.40.50.2300">
    <property type="match status" value="1"/>
</dbReference>
<feature type="transmembrane region" description="Helical" evidence="8">
    <location>
        <begin position="599"/>
        <end position="624"/>
    </location>
</feature>
<evidence type="ECO:0000256" key="8">
    <source>
        <dbReference type="SAM" id="Phobius"/>
    </source>
</evidence>
<evidence type="ECO:0000313" key="12">
    <source>
        <dbReference type="Proteomes" id="UP001366060"/>
    </source>
</evidence>
<feature type="transmembrane region" description="Helical" evidence="8">
    <location>
        <begin position="258"/>
        <end position="287"/>
    </location>
</feature>
<evidence type="ECO:0000259" key="9">
    <source>
        <dbReference type="PROSITE" id="PS50109"/>
    </source>
</evidence>
<dbReference type="InterPro" id="IPR001789">
    <property type="entry name" value="Sig_transdc_resp-reg_receiver"/>
</dbReference>
<reference evidence="11 12" key="1">
    <citation type="submission" date="2024-02" db="EMBL/GenBank/DDBJ databases">
        <title>Bacteria isolated from the canopy kelp, Nereocystis luetkeana.</title>
        <authorList>
            <person name="Pfister C.A."/>
            <person name="Younker I.T."/>
            <person name="Light S.H."/>
        </authorList>
    </citation>
    <scope>NUCLEOTIDE SEQUENCE [LARGE SCALE GENOMIC DNA]</scope>
    <source>
        <strain evidence="11 12">TI.2.07</strain>
    </source>
</reference>
<feature type="transmembrane region" description="Helical" evidence="8">
    <location>
        <begin position="388"/>
        <end position="406"/>
    </location>
</feature>
<dbReference type="SUPFAM" id="SSF52172">
    <property type="entry name" value="CheY-like"/>
    <property type="match status" value="1"/>
</dbReference>
<dbReference type="CDD" id="cd00156">
    <property type="entry name" value="REC"/>
    <property type="match status" value="1"/>
</dbReference>
<dbReference type="CDD" id="cd16922">
    <property type="entry name" value="HATPase_EvgS-ArcB-TorS-like"/>
    <property type="match status" value="1"/>
</dbReference>
<keyword evidence="11" id="KW-0547">Nucleotide-binding</keyword>
<dbReference type="InterPro" id="IPR011006">
    <property type="entry name" value="CheY-like_superfamily"/>
</dbReference>
<dbReference type="EMBL" id="JBAKBA010000004">
    <property type="protein sequence ID" value="MEL0658147.1"/>
    <property type="molecule type" value="Genomic_DNA"/>
</dbReference>
<dbReference type="InterPro" id="IPR004358">
    <property type="entry name" value="Sig_transdc_His_kin-like_C"/>
</dbReference>
<dbReference type="EC" id="2.7.13.3" evidence="2"/>
<keyword evidence="3 6" id="KW-0597">Phosphoprotein</keyword>
<keyword evidence="8" id="KW-0472">Membrane</keyword>
<feature type="transmembrane region" description="Helical" evidence="8">
    <location>
        <begin position="567"/>
        <end position="587"/>
    </location>
</feature>
<evidence type="ECO:0000259" key="10">
    <source>
        <dbReference type="PROSITE" id="PS50110"/>
    </source>
</evidence>
<evidence type="ECO:0000256" key="6">
    <source>
        <dbReference type="PROSITE-ProRule" id="PRU00169"/>
    </source>
</evidence>
<dbReference type="Gene3D" id="1.10.4160.10">
    <property type="entry name" value="Hydantoin permease"/>
    <property type="match status" value="1"/>
</dbReference>
<feature type="transmembrane region" description="Helical" evidence="8">
    <location>
        <begin position="216"/>
        <end position="237"/>
    </location>
</feature>
<keyword evidence="5" id="KW-0418">Kinase</keyword>
<protein>
    <recommendedName>
        <fullName evidence="2">histidine kinase</fullName>
        <ecNumber evidence="2">2.7.13.3</ecNumber>
    </recommendedName>
</protein>
<keyword evidence="8" id="KW-0812">Transmembrane</keyword>
<accession>A0ABU9H926</accession>
<dbReference type="InterPro" id="IPR005467">
    <property type="entry name" value="His_kinase_dom"/>
</dbReference>
<dbReference type="Gene3D" id="3.30.565.10">
    <property type="entry name" value="Histidine kinase-like ATPase, C-terminal domain"/>
    <property type="match status" value="1"/>
</dbReference>
<evidence type="ECO:0000313" key="11">
    <source>
        <dbReference type="EMBL" id="MEL0658147.1"/>
    </source>
</evidence>
<evidence type="ECO:0000256" key="5">
    <source>
        <dbReference type="ARBA" id="ARBA00022777"/>
    </source>
</evidence>
<dbReference type="Pfam" id="PF02518">
    <property type="entry name" value="HATPase_c"/>
    <property type="match status" value="1"/>
</dbReference>
<feature type="transmembrane region" description="Helical" evidence="8">
    <location>
        <begin position="73"/>
        <end position="95"/>
    </location>
</feature>
<organism evidence="11 12">
    <name type="scientific">Psychromonas arctica</name>
    <dbReference type="NCBI Taxonomy" id="168275"/>
    <lineage>
        <taxon>Bacteria</taxon>
        <taxon>Pseudomonadati</taxon>
        <taxon>Pseudomonadota</taxon>
        <taxon>Gammaproteobacteria</taxon>
        <taxon>Alteromonadales</taxon>
        <taxon>Psychromonadaceae</taxon>
        <taxon>Psychromonas</taxon>
    </lineage>
</organism>
<name>A0ABU9H926_9GAMM</name>
<comment type="catalytic activity">
    <reaction evidence="1">
        <text>ATP + protein L-histidine = ADP + protein N-phospho-L-histidine.</text>
        <dbReference type="EC" id="2.7.13.3"/>
    </reaction>
</comment>
<dbReference type="PROSITE" id="PS50109">
    <property type="entry name" value="HIS_KIN"/>
    <property type="match status" value="1"/>
</dbReference>
<dbReference type="GO" id="GO:0005524">
    <property type="term" value="F:ATP binding"/>
    <property type="evidence" value="ECO:0007669"/>
    <property type="project" value="UniProtKB-KW"/>
</dbReference>
<dbReference type="InterPro" id="IPR003661">
    <property type="entry name" value="HisK_dim/P_dom"/>
</dbReference>
<gene>
    <name evidence="11" type="ORF">V6255_03250</name>
</gene>
<feature type="modified residue" description="4-aspartylphosphate" evidence="6">
    <location>
        <position position="967"/>
    </location>
</feature>
<evidence type="ECO:0000256" key="7">
    <source>
        <dbReference type="SAM" id="Coils"/>
    </source>
</evidence>
<dbReference type="Pfam" id="PF00512">
    <property type="entry name" value="HisKA"/>
    <property type="match status" value="1"/>
</dbReference>
<keyword evidence="8" id="KW-1133">Transmembrane helix</keyword>
<feature type="transmembrane region" description="Helical" evidence="8">
    <location>
        <begin position="307"/>
        <end position="328"/>
    </location>
</feature>
<keyword evidence="7" id="KW-0175">Coiled coil</keyword>
<feature type="coiled-coil region" evidence="7">
    <location>
        <begin position="633"/>
        <end position="670"/>
    </location>
</feature>
<feature type="transmembrane region" description="Helical" evidence="8">
    <location>
        <begin position="143"/>
        <end position="164"/>
    </location>
</feature>
<dbReference type="SUPFAM" id="SSF55874">
    <property type="entry name" value="ATPase domain of HSP90 chaperone/DNA topoisomerase II/histidine kinase"/>
    <property type="match status" value="1"/>
</dbReference>
<feature type="domain" description="Histidine kinase" evidence="9">
    <location>
        <begin position="677"/>
        <end position="894"/>
    </location>
</feature>
<proteinExistence type="predicted"/>
<feature type="transmembrane region" description="Helical" evidence="8">
    <location>
        <begin position="360"/>
        <end position="382"/>
    </location>
</feature>
<feature type="transmembrane region" description="Helical" evidence="8">
    <location>
        <begin position="176"/>
        <end position="196"/>
    </location>
</feature>
<sequence>MQSNQKIIKARRTYNKLVANEMMEDFALRFTAKRARKWSLNRISMTALGIVSFLVLEAIGGAITLQYGFENAAWAILAVTLIVFLTGLPISYYAAKYGVDIDLLSRGAGFGYIGSSIASLVYASFTFIFFALEAAIMAMALKILFGLPLPAGYIVSTLLIIPLVTHGITYISRFQVWTSPIWVALQLLPLFFVFIHNDTQFSDWISFTGEAGESGSSFNLLLFGGASAVLLALVAQIGEQVDFLRFLPEKPKKGAWRWWLALIAGGPGWMLFGALKLFLGSFLAYFALKQGVAPHLASDPAHMYQLAYSYVFDNPSISVFVACTFVVLSQLKINVANAYAGSLAWSNFFSRVTHNHPGRVVWMVFNVAIALLLMELGIYQTIASMLSVYSVIVLAWLSSVVADLIINKPLGISPRHIEFKRSHLYDINPVGVGSMLLASIAGFTAHMGIYGETIEALASFIACFLPFITVPLIGWLTKGKYYLAANQQPKIKTFTQCHICENSFDHEDITFCPAYGKAICSLCCSLDVRCADQCRPDATLSQQAHDFFTRFLSAKVLKVLTTPLMQFIALTLGLGFVGAGILVLVYLQVPLDEIEVKEVFASTLIKIFFLLIIIIGIVSWLFILARNGNQSALKELRSQTKALAKEVDAHEQTSEALQSAKEVAESANEAKSRYLAALSHELRTPLNVLLGYAQLLMRDQVLPPKQRESIAIVRRNGEHLADLIESLLEVSKIEAGRVTLQRDEFNLKAILQQLVDMFQMQASKKGIKFHYIASANLPDYVATDKQRFRQILINLISNAIKYTEKGSVTFKVTYRSEVANFSIIDTGAGIAKSNQDLIFKPFEQIRNTHTQSIGGTGLGLTISRSLAELMGGEISLTSSVGQGSTFNFKLMLFKLNKDPKEPELTKSEAVGYNGETQTVLVVDDNKNQRDLMFSLLAPIGFKVLLAEHAQQGFELLQDNDIDLVLMDVQMPDINGWQMVKNLREQHYQMPVLMVSANARDAEYNLQAEGYHNGYIAKPLNLDALLGKIAQLLNLQWQYKNTDNITSNDINKTNKPSVTSEQYQALIALAEIGYLSGFKNKFEEIQTEYHYPEDSASQILEYVEVCNFPKIIEYLNELNHGS</sequence>